<feature type="signal peptide" evidence="2">
    <location>
        <begin position="1"/>
        <end position="23"/>
    </location>
</feature>
<dbReference type="PANTHER" id="PTHR48174:SF5">
    <property type="entry name" value="VACUOLAR PROTEIN SORTING-ASSOCIATED PROTEIN 62"/>
    <property type="match status" value="1"/>
</dbReference>
<evidence type="ECO:0000313" key="3">
    <source>
        <dbReference type="EMBL" id="MFC6237704.1"/>
    </source>
</evidence>
<evidence type="ECO:0008006" key="5">
    <source>
        <dbReference type="Google" id="ProtNLM"/>
    </source>
</evidence>
<proteinExistence type="predicted"/>
<keyword evidence="1" id="KW-1133">Transmembrane helix</keyword>
<feature type="transmembrane region" description="Helical" evidence="1">
    <location>
        <begin position="395"/>
        <end position="418"/>
    </location>
</feature>
<gene>
    <name evidence="3" type="ORF">ACFQGU_07425</name>
</gene>
<feature type="transmembrane region" description="Helical" evidence="1">
    <location>
        <begin position="549"/>
        <end position="574"/>
    </location>
</feature>
<sequence>MGRRIVAAVLVAAVAALVGAVGAAPSYAADDAATQLAQKYSPVVVVRDQSEACADGEPYVPTAVETVLGNGDVTLIGPDGQSFDAPTASDLAGKGEGWYLDLPGNPLDPGCDYDRWFREAAAGTPSTVYSRVASDPADRGKVVLQYWMFWVFNDWNDKHEGDWEMIQLVFPASTAEEALTVAPESTAFAQHEGSEVAQWDADKVHKDGDHVAVYPGQGSHAAYYTQAQWFGKSAAAGFGCDSTMAMGREVRPEVVMLPETPTGDFAWLTFTGRWGQKAPSFNNGPTGPSSKTQWAEPVQWQLEQGRPDAVPLPTIGGPSVTGFCELTQAVSLLFVDLLNSPGIVLGVIIGALMLLAFVAARTDFFNDDDPTIDRRRKAGQIAVASLDLMRKKTGAFWVPGLIVMGSVAFNLLVARILVRATPGDTLTDVNGLSEQVTGAVLTILVSLLLLPVVAFAMATTVEIVDAIARGREISGPVAFHRVLVHPGGWVVAIIAYVVVTLMASTWWLLPIALYLLARWSVALPATELEDEGVRAGLRRSSQITKGHRLRAALLGGFLVWLAFSLPASIGAIVLLVTGWPFWTTNLIALVIAAVLVPVATIGLTLLYYDLRSRHDVPDPVPSAAG</sequence>
<keyword evidence="2" id="KW-0732">Signal</keyword>
<evidence type="ECO:0000256" key="1">
    <source>
        <dbReference type="SAM" id="Phobius"/>
    </source>
</evidence>
<dbReference type="EMBL" id="JBHSTI010000008">
    <property type="protein sequence ID" value="MFC6237704.1"/>
    <property type="molecule type" value="Genomic_DNA"/>
</dbReference>
<evidence type="ECO:0000256" key="2">
    <source>
        <dbReference type="SAM" id="SignalP"/>
    </source>
</evidence>
<comment type="caution">
    <text evidence="3">The sequence shown here is derived from an EMBL/GenBank/DDBJ whole genome shotgun (WGS) entry which is preliminary data.</text>
</comment>
<feature type="transmembrane region" description="Helical" evidence="1">
    <location>
        <begin position="342"/>
        <end position="360"/>
    </location>
</feature>
<keyword evidence="1" id="KW-0472">Membrane</keyword>
<organism evidence="3 4">
    <name type="scientific">Longivirga aurantiaca</name>
    <dbReference type="NCBI Taxonomy" id="1837743"/>
    <lineage>
        <taxon>Bacteria</taxon>
        <taxon>Bacillati</taxon>
        <taxon>Actinomycetota</taxon>
        <taxon>Actinomycetes</taxon>
        <taxon>Sporichthyales</taxon>
        <taxon>Sporichthyaceae</taxon>
        <taxon>Longivirga</taxon>
    </lineage>
</organism>
<feature type="chain" id="PRO_5045338864" description="DUF946 domain-containing protein" evidence="2">
    <location>
        <begin position="24"/>
        <end position="625"/>
    </location>
</feature>
<name>A0ABW1SZK8_9ACTN</name>
<reference evidence="4" key="1">
    <citation type="journal article" date="2019" name="Int. J. Syst. Evol. Microbiol.">
        <title>The Global Catalogue of Microorganisms (GCM) 10K type strain sequencing project: providing services to taxonomists for standard genome sequencing and annotation.</title>
        <authorList>
            <consortium name="The Broad Institute Genomics Platform"/>
            <consortium name="The Broad Institute Genome Sequencing Center for Infectious Disease"/>
            <person name="Wu L."/>
            <person name="Ma J."/>
        </authorList>
    </citation>
    <scope>NUCLEOTIDE SEQUENCE [LARGE SCALE GENOMIC DNA]</scope>
    <source>
        <strain evidence="4">CGMCC 4.7317</strain>
    </source>
</reference>
<dbReference type="Proteomes" id="UP001596138">
    <property type="component" value="Unassembled WGS sequence"/>
</dbReference>
<feature type="transmembrane region" description="Helical" evidence="1">
    <location>
        <begin position="438"/>
        <end position="461"/>
    </location>
</feature>
<dbReference type="PANTHER" id="PTHR48174">
    <property type="entry name" value="DUF946 FAMILY PROTEIN"/>
    <property type="match status" value="1"/>
</dbReference>
<accession>A0ABW1SZK8</accession>
<evidence type="ECO:0000313" key="4">
    <source>
        <dbReference type="Proteomes" id="UP001596138"/>
    </source>
</evidence>
<feature type="transmembrane region" description="Helical" evidence="1">
    <location>
        <begin position="586"/>
        <end position="608"/>
    </location>
</feature>
<keyword evidence="1" id="KW-0812">Transmembrane</keyword>
<feature type="transmembrane region" description="Helical" evidence="1">
    <location>
        <begin position="482"/>
        <end position="501"/>
    </location>
</feature>
<dbReference type="RefSeq" id="WP_386765246.1">
    <property type="nucleotide sequence ID" value="NZ_JBHSTI010000008.1"/>
</dbReference>
<protein>
    <recommendedName>
        <fullName evidence="5">DUF946 domain-containing protein</fullName>
    </recommendedName>
</protein>
<keyword evidence="4" id="KW-1185">Reference proteome</keyword>